<dbReference type="AlphaFoldDB" id="A0A6J8AGY3"/>
<organism evidence="1 2">
    <name type="scientific">Mytilus coruscus</name>
    <name type="common">Sea mussel</name>
    <dbReference type="NCBI Taxonomy" id="42192"/>
    <lineage>
        <taxon>Eukaryota</taxon>
        <taxon>Metazoa</taxon>
        <taxon>Spiralia</taxon>
        <taxon>Lophotrochozoa</taxon>
        <taxon>Mollusca</taxon>
        <taxon>Bivalvia</taxon>
        <taxon>Autobranchia</taxon>
        <taxon>Pteriomorphia</taxon>
        <taxon>Mytilida</taxon>
        <taxon>Mytiloidea</taxon>
        <taxon>Mytilidae</taxon>
        <taxon>Mytilinae</taxon>
        <taxon>Mytilus</taxon>
    </lineage>
</organism>
<dbReference type="Gene3D" id="2.40.50.140">
    <property type="entry name" value="Nucleic acid-binding proteins"/>
    <property type="match status" value="2"/>
</dbReference>
<gene>
    <name evidence="1" type="ORF">MCOR_7350</name>
</gene>
<reference evidence="1 2" key="1">
    <citation type="submission" date="2020-06" db="EMBL/GenBank/DDBJ databases">
        <authorList>
            <person name="Li R."/>
            <person name="Bekaert M."/>
        </authorList>
    </citation>
    <scope>NUCLEOTIDE SEQUENCE [LARGE SCALE GENOMIC DNA]</scope>
    <source>
        <strain evidence="2">wild</strain>
    </source>
</reference>
<dbReference type="SUPFAM" id="SSF50249">
    <property type="entry name" value="Nucleic acid-binding proteins"/>
    <property type="match status" value="1"/>
</dbReference>
<proteinExistence type="predicted"/>
<dbReference type="Proteomes" id="UP000507470">
    <property type="component" value="Unassembled WGS sequence"/>
</dbReference>
<dbReference type="OrthoDB" id="6121668at2759"/>
<sequence>MNNILKIKSNKGNVPYTTPLKVKVMTVSPAEKYKKEGKDKSWTIMGLADVSSAVKAIVYDEEKLSSMKTGNSVMLRNYIYRDETIIITSATKMSLTGGIGEIPQHIKEDAMNVIPEEVTAPCRPLAEAKLLPVASFVSIKGKITKIDDVQQRNLQSGEQVPVRNIWIREKSVEGKITLWRNYTQLPLTVGSYVCVANVKTNNFRNETCFNSLSNTTITTEEAPADVEMLTVEGFTLQEVLLVCTDESGDIKDYLCARYLVEALFILDEEQDITTSMSNILPASVRAEIVPGTSEGSRINSLSLV</sequence>
<protein>
    <submittedName>
        <fullName evidence="1">Uncharacterized protein</fullName>
    </submittedName>
</protein>
<dbReference type="EMBL" id="CACVKT020001361">
    <property type="protein sequence ID" value="CAC5367453.1"/>
    <property type="molecule type" value="Genomic_DNA"/>
</dbReference>
<accession>A0A6J8AGY3</accession>
<name>A0A6J8AGY3_MYTCO</name>
<evidence type="ECO:0000313" key="1">
    <source>
        <dbReference type="EMBL" id="CAC5367453.1"/>
    </source>
</evidence>
<evidence type="ECO:0000313" key="2">
    <source>
        <dbReference type="Proteomes" id="UP000507470"/>
    </source>
</evidence>
<dbReference type="InterPro" id="IPR012340">
    <property type="entry name" value="NA-bd_OB-fold"/>
</dbReference>
<keyword evidence="2" id="KW-1185">Reference proteome</keyword>